<evidence type="ECO:0000313" key="11">
    <source>
        <dbReference type="EMBL" id="AEE53167.1"/>
    </source>
</evidence>
<dbReference type="EMBL" id="CP002691">
    <property type="protein sequence ID" value="AEE53167.1"/>
    <property type="molecule type" value="Genomic_DNA"/>
</dbReference>
<organism evidence="11 12">
    <name type="scientific">Haliscomenobacter hydrossis (strain ATCC 27775 / DSM 1100 / LMG 10767 / O)</name>
    <dbReference type="NCBI Taxonomy" id="760192"/>
    <lineage>
        <taxon>Bacteria</taxon>
        <taxon>Pseudomonadati</taxon>
        <taxon>Bacteroidota</taxon>
        <taxon>Saprospiria</taxon>
        <taxon>Saprospirales</taxon>
        <taxon>Haliscomenobacteraceae</taxon>
        <taxon>Haliscomenobacter</taxon>
    </lineage>
</organism>
<evidence type="ECO:0000256" key="3">
    <source>
        <dbReference type="ARBA" id="ARBA00022723"/>
    </source>
</evidence>
<feature type="binding site" description="axial binding residue" evidence="9">
    <location>
        <position position="244"/>
    </location>
    <ligand>
        <name>heme c</name>
        <dbReference type="ChEBI" id="CHEBI:61717"/>
        <label>2</label>
    </ligand>
    <ligandPart>
        <name>Fe</name>
        <dbReference type="ChEBI" id="CHEBI:18248"/>
    </ligandPart>
</feature>
<comment type="cofactor">
    <cofactor evidence="8">
        <name>heme</name>
        <dbReference type="ChEBI" id="CHEBI:30413"/>
    </cofactor>
    <text evidence="8">Binds 2 heme groups.</text>
</comment>
<dbReference type="GO" id="GO:0009055">
    <property type="term" value="F:electron transfer activity"/>
    <property type="evidence" value="ECO:0007669"/>
    <property type="project" value="InterPro"/>
</dbReference>
<dbReference type="KEGG" id="hhy:Halhy_5342"/>
<reference evidence="11 12" key="1">
    <citation type="journal article" date="2011" name="Stand. Genomic Sci.">
        <title>Complete genome sequence of Haliscomenobacter hydrossis type strain (O).</title>
        <authorList>
            <consortium name="US DOE Joint Genome Institute (JGI-PGF)"/>
            <person name="Daligault H."/>
            <person name="Lapidus A."/>
            <person name="Zeytun A."/>
            <person name="Nolan M."/>
            <person name="Lucas S."/>
            <person name="Del Rio T.G."/>
            <person name="Tice H."/>
            <person name="Cheng J.F."/>
            <person name="Tapia R."/>
            <person name="Han C."/>
            <person name="Goodwin L."/>
            <person name="Pitluck S."/>
            <person name="Liolios K."/>
            <person name="Pagani I."/>
            <person name="Ivanova N."/>
            <person name="Huntemann M."/>
            <person name="Mavromatis K."/>
            <person name="Mikhailova N."/>
            <person name="Pati A."/>
            <person name="Chen A."/>
            <person name="Palaniappan K."/>
            <person name="Land M."/>
            <person name="Hauser L."/>
            <person name="Brambilla E.M."/>
            <person name="Rohde M."/>
            <person name="Verbarg S."/>
            <person name="Goker M."/>
            <person name="Bristow J."/>
            <person name="Eisen J.A."/>
            <person name="Markowitz V."/>
            <person name="Hugenholtz P."/>
            <person name="Kyrpides N.C."/>
            <person name="Klenk H.P."/>
            <person name="Woyke T."/>
        </authorList>
    </citation>
    <scope>NUCLEOTIDE SEQUENCE [LARGE SCALE GENOMIC DNA]</scope>
    <source>
        <strain evidence="12">ATCC 27775 / DSM 1100 / LMG 10767 / O</strain>
    </source>
</reference>
<dbReference type="InterPro" id="IPR036909">
    <property type="entry name" value="Cyt_c-like_dom_sf"/>
</dbReference>
<keyword evidence="3 9" id="KW-0479">Metal-binding</keyword>
<dbReference type="InterPro" id="IPR004852">
    <property type="entry name" value="Di-haem_cyt_c_peroxidsae"/>
</dbReference>
<feature type="binding site" description="covalent" evidence="8">
    <location>
        <position position="84"/>
    </location>
    <ligand>
        <name>heme c</name>
        <dbReference type="ChEBI" id="CHEBI:61717"/>
        <label>1</label>
    </ligand>
</feature>
<dbReference type="InterPro" id="IPR026259">
    <property type="entry name" value="MauG/Cytc_peroxidase"/>
</dbReference>
<feature type="binding site" description="covalent" evidence="8">
    <location>
        <position position="87"/>
    </location>
    <ligand>
        <name>heme c</name>
        <dbReference type="ChEBI" id="CHEBI:61717"/>
        <label>1</label>
    </ligand>
</feature>
<dbReference type="HOGENOM" id="CLU_034652_3_3_10"/>
<feature type="binding site" description="covalent" evidence="8">
    <location>
        <position position="243"/>
    </location>
    <ligand>
        <name>heme c</name>
        <dbReference type="ChEBI" id="CHEBI:61717"/>
        <label>2</label>
    </ligand>
</feature>
<feature type="domain" description="Cytochrome c" evidence="10">
    <location>
        <begin position="62"/>
        <end position="194"/>
    </location>
</feature>
<keyword evidence="11" id="KW-0575">Peroxidase</keyword>
<dbReference type="InterPro" id="IPR009056">
    <property type="entry name" value="Cyt_c-like_dom"/>
</dbReference>
<evidence type="ECO:0000256" key="5">
    <source>
        <dbReference type="ARBA" id="ARBA00022764"/>
    </source>
</evidence>
<evidence type="ECO:0000259" key="10">
    <source>
        <dbReference type="PROSITE" id="PS51007"/>
    </source>
</evidence>
<dbReference type="Gene3D" id="1.10.760.10">
    <property type="entry name" value="Cytochrome c-like domain"/>
    <property type="match status" value="2"/>
</dbReference>
<name>F4L7E0_HALH1</name>
<keyword evidence="4" id="KW-0732">Signal</keyword>
<evidence type="ECO:0000256" key="6">
    <source>
        <dbReference type="ARBA" id="ARBA00023002"/>
    </source>
</evidence>
<feature type="binding site" description="axial binding residue" evidence="9">
    <location>
        <position position="88"/>
    </location>
    <ligand>
        <name>heme c</name>
        <dbReference type="ChEBI" id="CHEBI:61717"/>
        <label>1</label>
    </ligand>
    <ligandPart>
        <name>Fe</name>
        <dbReference type="ChEBI" id="CHEBI:18248"/>
    </ligandPart>
</feature>
<keyword evidence="2 8" id="KW-0349">Heme</keyword>
<evidence type="ECO:0000256" key="1">
    <source>
        <dbReference type="ARBA" id="ARBA00004418"/>
    </source>
</evidence>
<protein>
    <submittedName>
        <fullName evidence="11">Cytochrome-c peroxidase</fullName>
        <ecNumber evidence="11">1.11.1.5</ecNumber>
    </submittedName>
</protein>
<dbReference type="GO" id="GO:0042597">
    <property type="term" value="C:periplasmic space"/>
    <property type="evidence" value="ECO:0007669"/>
    <property type="project" value="UniProtKB-SubCell"/>
</dbReference>
<dbReference type="EC" id="1.11.1.5" evidence="11"/>
<dbReference type="OrthoDB" id="9805202at2"/>
<dbReference type="eggNOG" id="COG1858">
    <property type="taxonomic scope" value="Bacteria"/>
</dbReference>
<dbReference type="GO" id="GO:0020037">
    <property type="term" value="F:heme binding"/>
    <property type="evidence" value="ECO:0007669"/>
    <property type="project" value="InterPro"/>
</dbReference>
<reference key="2">
    <citation type="submission" date="2011-04" db="EMBL/GenBank/DDBJ databases">
        <title>Complete sequence of chromosome of Haliscomenobacter hydrossis DSM 1100.</title>
        <authorList>
            <consortium name="US DOE Joint Genome Institute (JGI-PGF)"/>
            <person name="Lucas S."/>
            <person name="Han J."/>
            <person name="Lapidus A."/>
            <person name="Bruce D."/>
            <person name="Goodwin L."/>
            <person name="Pitluck S."/>
            <person name="Peters L."/>
            <person name="Kyrpides N."/>
            <person name="Mavromatis K."/>
            <person name="Ivanova N."/>
            <person name="Ovchinnikova G."/>
            <person name="Pagani I."/>
            <person name="Daligault H."/>
            <person name="Detter J.C."/>
            <person name="Han C."/>
            <person name="Land M."/>
            <person name="Hauser L."/>
            <person name="Markowitz V."/>
            <person name="Cheng J.-F."/>
            <person name="Hugenholtz P."/>
            <person name="Woyke T."/>
            <person name="Wu D."/>
            <person name="Verbarg S."/>
            <person name="Frueling A."/>
            <person name="Brambilla E."/>
            <person name="Klenk H.-P."/>
            <person name="Eisen J.A."/>
        </authorList>
    </citation>
    <scope>NUCLEOTIDE SEQUENCE</scope>
    <source>
        <strain>DSM 1100</strain>
    </source>
</reference>
<dbReference type="AlphaFoldDB" id="F4L7E0"/>
<dbReference type="Pfam" id="PF03150">
    <property type="entry name" value="CCP_MauG"/>
    <property type="match status" value="1"/>
</dbReference>
<dbReference type="GO" id="GO:0046872">
    <property type="term" value="F:metal ion binding"/>
    <property type="evidence" value="ECO:0007669"/>
    <property type="project" value="UniProtKB-KW"/>
</dbReference>
<sequence length="367" mass="41597">MRYTLFFLIGMSFLACKPDKKDEPKPDTDLITGTYAPEDYPLNLPKWMPPLPASPGNSLTKAGVALGRMLFYDPILSRDSTQACATCHQQAKAFTDGLATSPGIRGQNGTRSAMPLVNLAYNTRGFFWDGRSVALEDQALLPIEDHLEMDDTWENVERKLRRHKDYPQQFRQAFGISRKTELTRDLVVKAISQFERTLISAYSRYDRVVWAKEDFPTDEEQRGLELFFIEYAGNQAHPGCSHCHFNPLFTDNNYHNNGLDNVPNLNAFKDLGRGKITGFMTDNGRFRTPSLRNVALSAPYMHDGRFKNLEEVLENYSRGGHGVANEDANIMAFPLTQQDKSDLIAFLKMLTDTSFVNNPAFSNPFKR</sequence>
<keyword evidence="6 11" id="KW-0560">Oxidoreductase</keyword>
<dbReference type="STRING" id="760192.Halhy_5342"/>
<keyword evidence="12" id="KW-1185">Reference proteome</keyword>
<feature type="domain" description="Cytochrome c" evidence="10">
    <location>
        <begin position="218"/>
        <end position="351"/>
    </location>
</feature>
<keyword evidence="5" id="KW-0574">Periplasm</keyword>
<feature type="binding site" description="covalent" evidence="8">
    <location>
        <position position="240"/>
    </location>
    <ligand>
        <name>heme c</name>
        <dbReference type="ChEBI" id="CHEBI:61717"/>
        <label>2</label>
    </ligand>
</feature>
<evidence type="ECO:0000256" key="8">
    <source>
        <dbReference type="PIRSR" id="PIRSR000294-1"/>
    </source>
</evidence>
<evidence type="ECO:0000313" key="12">
    <source>
        <dbReference type="Proteomes" id="UP000008461"/>
    </source>
</evidence>
<dbReference type="GO" id="GO:0004130">
    <property type="term" value="F:cytochrome-c peroxidase activity"/>
    <property type="evidence" value="ECO:0007669"/>
    <property type="project" value="UniProtKB-EC"/>
</dbReference>
<dbReference type="PROSITE" id="PS51257">
    <property type="entry name" value="PROKAR_LIPOPROTEIN"/>
    <property type="match status" value="1"/>
</dbReference>
<keyword evidence="7 9" id="KW-0408">Iron</keyword>
<dbReference type="PANTHER" id="PTHR30600">
    <property type="entry name" value="CYTOCHROME C PEROXIDASE-RELATED"/>
    <property type="match status" value="1"/>
</dbReference>
<comment type="PTM">
    <text evidence="8">Binds 2 heme groups per subunit.</text>
</comment>
<dbReference type="PROSITE" id="PS51007">
    <property type="entry name" value="CYTC"/>
    <property type="match status" value="2"/>
</dbReference>
<dbReference type="PIRSF" id="PIRSF000294">
    <property type="entry name" value="Cytochrome-c_peroxidase"/>
    <property type="match status" value="1"/>
</dbReference>
<dbReference type="SUPFAM" id="SSF46626">
    <property type="entry name" value="Cytochrome c"/>
    <property type="match status" value="2"/>
</dbReference>
<gene>
    <name evidence="11" type="ordered locus">Halhy_5342</name>
</gene>
<comment type="subcellular location">
    <subcellularLocation>
        <location evidence="1">Periplasm</location>
    </subcellularLocation>
</comment>
<evidence type="ECO:0000256" key="9">
    <source>
        <dbReference type="PIRSR" id="PIRSR000294-2"/>
    </source>
</evidence>
<accession>F4L7E0</accession>
<evidence type="ECO:0000256" key="7">
    <source>
        <dbReference type="ARBA" id="ARBA00023004"/>
    </source>
</evidence>
<evidence type="ECO:0000256" key="4">
    <source>
        <dbReference type="ARBA" id="ARBA00022729"/>
    </source>
</evidence>
<proteinExistence type="predicted"/>
<dbReference type="InterPro" id="IPR051395">
    <property type="entry name" value="Cytochrome_c_Peroxidase/MauG"/>
</dbReference>
<dbReference type="Proteomes" id="UP000008461">
    <property type="component" value="Chromosome"/>
</dbReference>
<evidence type="ECO:0000256" key="2">
    <source>
        <dbReference type="ARBA" id="ARBA00022617"/>
    </source>
</evidence>